<name>A0A6J4QV79_9PSEU</name>
<accession>A0A6J4QV79</accession>
<feature type="region of interest" description="Disordered" evidence="1">
    <location>
        <begin position="1"/>
        <end position="71"/>
    </location>
</feature>
<organism evidence="2">
    <name type="scientific">uncultured Pseudonocardia sp</name>
    <dbReference type="NCBI Taxonomy" id="211455"/>
    <lineage>
        <taxon>Bacteria</taxon>
        <taxon>Bacillati</taxon>
        <taxon>Actinomycetota</taxon>
        <taxon>Actinomycetes</taxon>
        <taxon>Pseudonocardiales</taxon>
        <taxon>Pseudonocardiaceae</taxon>
        <taxon>Pseudonocardia</taxon>
        <taxon>environmental samples</taxon>
    </lineage>
</organism>
<dbReference type="AlphaFoldDB" id="A0A6J4QV79"/>
<feature type="compositionally biased region" description="Basic residues" evidence="1">
    <location>
        <begin position="10"/>
        <end position="19"/>
    </location>
</feature>
<evidence type="ECO:0000256" key="1">
    <source>
        <dbReference type="SAM" id="MobiDB-lite"/>
    </source>
</evidence>
<gene>
    <name evidence="2" type="ORF">AVDCRST_MAG66-4679</name>
</gene>
<protein>
    <submittedName>
        <fullName evidence="2">Uncharacterized protein</fullName>
    </submittedName>
</protein>
<feature type="compositionally biased region" description="Basic and acidic residues" evidence="1">
    <location>
        <begin position="52"/>
        <end position="61"/>
    </location>
</feature>
<evidence type="ECO:0000313" key="2">
    <source>
        <dbReference type="EMBL" id="CAA9448716.1"/>
    </source>
</evidence>
<sequence length="71" mass="7848">MMRSDISSARVRRSFRNLRPKTALPARAPEPSRPGPGRPPGSRNHAQATRYDVGKTAKRDLTMTARQHPAG</sequence>
<reference evidence="2" key="1">
    <citation type="submission" date="2020-02" db="EMBL/GenBank/DDBJ databases">
        <authorList>
            <person name="Meier V. D."/>
        </authorList>
    </citation>
    <scope>NUCLEOTIDE SEQUENCE</scope>
    <source>
        <strain evidence="2">AVDCRST_MAG66</strain>
    </source>
</reference>
<proteinExistence type="predicted"/>
<dbReference type="EMBL" id="CADCUS010000628">
    <property type="protein sequence ID" value="CAA9448716.1"/>
    <property type="molecule type" value="Genomic_DNA"/>
</dbReference>